<name>A0ABV0ARG3_9ACTN</name>
<dbReference type="RefSeq" id="WP_346227814.1">
    <property type="nucleotide sequence ID" value="NZ_JBDJAW010000018.1"/>
</dbReference>
<dbReference type="EMBL" id="JBDJAW010000018">
    <property type="protein sequence ID" value="MEN3537862.1"/>
    <property type="molecule type" value="Genomic_DNA"/>
</dbReference>
<keyword evidence="1" id="KW-0472">Membrane</keyword>
<dbReference type="SUPFAM" id="SSF110296">
    <property type="entry name" value="Oligoxyloglucan reducing end-specific cellobiohydrolase"/>
    <property type="match status" value="1"/>
</dbReference>
<feature type="transmembrane region" description="Helical" evidence="1">
    <location>
        <begin position="169"/>
        <end position="188"/>
    </location>
</feature>
<sequence>MAGAADRTRTTAGAWLGHPATLAAIAVLLVNDHLLKRLWPGVVTGKLSDVAGMLVAPPLLALAATLAVRRPVAAAGGGASRSGAGAPGEADRRTALAAILLTAVLFTVVKTTAAGAHAAADVWALFTPSARVVADPSDLLALPALGLAWLVRLRAVETAARVRRAVRRARLLVALPAAVLAVTATSAADPGPSALHVEAHDAVIVVYSARTRFIEGKGLATSDQGRTWHRWDTSARGTPRTVACVPDRPSRCYRVVPDRLAVEQSDDAGITWSPSWAVSPGRQLFLDRGHKYDYLYGGVDPAASVALAILPVPGGHLVAVANGSEGVALRDAAGRWHRLGFDGRDGLAEQAAEPLSGPGKHIQGETGTAVLIAFTVLLAALASAGLWRRAPIGFTVLGLLAWAGVYLMVKGPPGIFGLPYAAFGLFLAAGACAALVGIGVHAALRGLSVIVAAPLTFAAIYLPFLGWSAGWPDDYGTAVVLAIVSCPLALALGAHLAVRARGGYRRMARGLRARTR</sequence>
<feature type="transmembrane region" description="Helical" evidence="1">
    <location>
        <begin position="447"/>
        <end position="469"/>
    </location>
</feature>
<organism evidence="2 3">
    <name type="scientific">Microbispora maris</name>
    <dbReference type="NCBI Taxonomy" id="3144104"/>
    <lineage>
        <taxon>Bacteria</taxon>
        <taxon>Bacillati</taxon>
        <taxon>Actinomycetota</taxon>
        <taxon>Actinomycetes</taxon>
        <taxon>Streptosporangiales</taxon>
        <taxon>Streptosporangiaceae</taxon>
        <taxon>Microbispora</taxon>
    </lineage>
</organism>
<reference evidence="2 3" key="1">
    <citation type="submission" date="2024-05" db="EMBL/GenBank/DDBJ databases">
        <title>Microbispora sp.ZYX-F-249.</title>
        <authorList>
            <person name="Xie H."/>
        </authorList>
    </citation>
    <scope>NUCLEOTIDE SEQUENCE [LARGE SCALE GENOMIC DNA]</scope>
    <source>
        <strain evidence="2 3">ZYX-F-249</strain>
    </source>
</reference>
<feature type="transmembrane region" description="Helical" evidence="1">
    <location>
        <begin position="392"/>
        <end position="409"/>
    </location>
</feature>
<evidence type="ECO:0000256" key="1">
    <source>
        <dbReference type="SAM" id="Phobius"/>
    </source>
</evidence>
<feature type="transmembrane region" description="Helical" evidence="1">
    <location>
        <begin position="12"/>
        <end position="30"/>
    </location>
</feature>
<dbReference type="Proteomes" id="UP001447516">
    <property type="component" value="Unassembled WGS sequence"/>
</dbReference>
<keyword evidence="3" id="KW-1185">Reference proteome</keyword>
<comment type="caution">
    <text evidence="2">The sequence shown here is derived from an EMBL/GenBank/DDBJ whole genome shotgun (WGS) entry which is preliminary data.</text>
</comment>
<gene>
    <name evidence="2" type="ORF">AAH991_22300</name>
</gene>
<feature type="transmembrane region" description="Helical" evidence="1">
    <location>
        <begin position="139"/>
        <end position="157"/>
    </location>
</feature>
<feature type="transmembrane region" description="Helical" evidence="1">
    <location>
        <begin position="95"/>
        <end position="119"/>
    </location>
</feature>
<feature type="transmembrane region" description="Helical" evidence="1">
    <location>
        <begin position="368"/>
        <end position="387"/>
    </location>
</feature>
<proteinExistence type="predicted"/>
<evidence type="ECO:0000313" key="3">
    <source>
        <dbReference type="Proteomes" id="UP001447516"/>
    </source>
</evidence>
<protein>
    <submittedName>
        <fullName evidence="2">Uncharacterized protein</fullName>
    </submittedName>
</protein>
<accession>A0ABV0ARG3</accession>
<keyword evidence="1" id="KW-0812">Transmembrane</keyword>
<evidence type="ECO:0000313" key="2">
    <source>
        <dbReference type="EMBL" id="MEN3537862.1"/>
    </source>
</evidence>
<feature type="transmembrane region" description="Helical" evidence="1">
    <location>
        <begin position="475"/>
        <end position="498"/>
    </location>
</feature>
<feature type="transmembrane region" description="Helical" evidence="1">
    <location>
        <begin position="415"/>
        <end position="440"/>
    </location>
</feature>
<keyword evidence="1" id="KW-1133">Transmembrane helix</keyword>
<feature type="transmembrane region" description="Helical" evidence="1">
    <location>
        <begin position="50"/>
        <end position="68"/>
    </location>
</feature>